<dbReference type="CDD" id="cd23282">
    <property type="entry name" value="beta-trefoil_MIR_POMT2"/>
    <property type="match status" value="1"/>
</dbReference>
<dbReference type="PANTHER" id="PTHR10050:SF46">
    <property type="entry name" value="PROTEIN O-MANNOSYL-TRANSFERASE 2"/>
    <property type="match status" value="1"/>
</dbReference>
<feature type="transmembrane region" description="Helical" evidence="19">
    <location>
        <begin position="725"/>
        <end position="747"/>
    </location>
</feature>
<feature type="transmembrane region" description="Helical" evidence="19">
    <location>
        <begin position="121"/>
        <end position="139"/>
    </location>
</feature>
<feature type="domain" description="MIR" evidence="20">
    <location>
        <begin position="466"/>
        <end position="522"/>
    </location>
</feature>
<evidence type="ECO:0000256" key="10">
    <source>
        <dbReference type="ARBA" id="ARBA00022989"/>
    </source>
</evidence>
<evidence type="ECO:0000256" key="12">
    <source>
        <dbReference type="ARBA" id="ARBA00039583"/>
    </source>
</evidence>
<dbReference type="GO" id="GO:0005789">
    <property type="term" value="C:endoplasmic reticulum membrane"/>
    <property type="evidence" value="ECO:0007669"/>
    <property type="project" value="UniProtKB-SubCell"/>
</dbReference>
<feature type="domain" description="MIR" evidence="20">
    <location>
        <begin position="399"/>
        <end position="455"/>
    </location>
</feature>
<dbReference type="Proteomes" id="UP000728032">
    <property type="component" value="Unassembled WGS sequence"/>
</dbReference>
<evidence type="ECO:0000256" key="7">
    <source>
        <dbReference type="ARBA" id="ARBA00022692"/>
    </source>
</evidence>
<sequence length="808" mass="93391">MIATEEEMDSGKLDPPKRDYCAHRLLELRGCLKSNCPFFLRCKHELHTYHECEWEDQVLRMKEWEREKRLRQRDYRNELKAKREEGKPKAKLRSRTGSVGNKVTEKQSSDENNTIDDQQMYLYLSFAAITILSFGTRLYKISEPNHVCWDETHFGKMGSWYINHTFFFDVHPPLGKMLIGLSGHLSGYNGTFAFNKPGDKYLDQPYVGMRLFCVTLGALIVPMSFVIVWKLSKSITSSTLASLLLIFDVGMITLSQYILLDPILMFFITASALGSVMFGSYGDKPFTTKWWFWLCWTGVFLSCSISVKFVGFFIILLVGFQTIADLWQIYGDLSNPLSLVVKHFVARALCLIAIPLILYMTFFWIHLKVLYKSGNGDGFFSSAFQSQLEGNSLYNASMPRYIAYGAVVTLKNHRTGGGYLHSHWHLYPEGVGAKQQQVTTYSHKDDNNKWRIKKYDSEPNANEGDIEFVKNGDLIRFEHLVTTRNIHSHKESAPVTKKHFQVTCYGDNGTGDANDVFRIEIIGGREEQVVETVTSKIRLVHYLMNCALHSHSKQLPKWGFEQMEVSCSPNLLNANIYWNFEDNHFPRLPNVSFEVYAPSFWERFTESHAVMFQGNAGLKPKEGEVTSRPWQWPINYKGQFFSGNEYRIYLLGNPIIWWTNFSLIFIYSFIQFFISVRRQRGCLEAQHIEAQNTRLTNASVWLFIGWALHYIPFYTMGRVLYFHHYFPASIFSSMLSAVIIDYMLRVIPQLVYPSLAPTAYHTLLGAFLSVICYSFYLFSPLSYGMSGPHSHESNSTMYGLKWLDSWEF</sequence>
<comment type="catalytic activity">
    <reaction evidence="13">
        <text>a di-trans,poly-cis-dolichyl beta-D-mannosyl phosphate + L-threonyl-[protein] = 3-O-(alpha-D-mannosyl)-L-threonyl-[protein] + a di-trans,poly-cis-dolichyl phosphate + H(+)</text>
        <dbReference type="Rhea" id="RHEA:53396"/>
        <dbReference type="Rhea" id="RHEA-COMP:11060"/>
        <dbReference type="Rhea" id="RHEA-COMP:13547"/>
        <dbReference type="Rhea" id="RHEA-COMP:19498"/>
        <dbReference type="Rhea" id="RHEA-COMP:19501"/>
        <dbReference type="ChEBI" id="CHEBI:15378"/>
        <dbReference type="ChEBI" id="CHEBI:30013"/>
        <dbReference type="ChEBI" id="CHEBI:57683"/>
        <dbReference type="ChEBI" id="CHEBI:58211"/>
        <dbReference type="ChEBI" id="CHEBI:137323"/>
        <dbReference type="EC" id="2.4.1.109"/>
    </reaction>
</comment>
<evidence type="ECO:0000256" key="3">
    <source>
        <dbReference type="ARBA" id="ARBA00007222"/>
    </source>
</evidence>
<dbReference type="InterPro" id="IPR027005">
    <property type="entry name" value="PMT-like"/>
</dbReference>
<evidence type="ECO:0000256" key="19">
    <source>
        <dbReference type="SAM" id="Phobius"/>
    </source>
</evidence>
<feature type="transmembrane region" description="Helical" evidence="19">
    <location>
        <begin position="207"/>
        <end position="228"/>
    </location>
</feature>
<dbReference type="Gene3D" id="2.80.10.50">
    <property type="match status" value="1"/>
</dbReference>
<evidence type="ECO:0000256" key="18">
    <source>
        <dbReference type="SAM" id="MobiDB-lite"/>
    </source>
</evidence>
<dbReference type="EMBL" id="OC921679">
    <property type="protein sequence ID" value="CAD7653605.1"/>
    <property type="molecule type" value="Genomic_DNA"/>
</dbReference>
<dbReference type="InterPro" id="IPR003342">
    <property type="entry name" value="ArnT-like_N"/>
</dbReference>
<dbReference type="Pfam" id="PF16192">
    <property type="entry name" value="PMT_4TMC"/>
    <property type="match status" value="1"/>
</dbReference>
<evidence type="ECO:0000256" key="5">
    <source>
        <dbReference type="ARBA" id="ARBA00022676"/>
    </source>
</evidence>
<dbReference type="AlphaFoldDB" id="A0A7R9M4V8"/>
<evidence type="ECO:0000256" key="11">
    <source>
        <dbReference type="ARBA" id="ARBA00023136"/>
    </source>
</evidence>
<keyword evidence="8" id="KW-0677">Repeat</keyword>
<evidence type="ECO:0000256" key="6">
    <source>
        <dbReference type="ARBA" id="ARBA00022679"/>
    </source>
</evidence>
<evidence type="ECO:0000256" key="9">
    <source>
        <dbReference type="ARBA" id="ARBA00022824"/>
    </source>
</evidence>
<dbReference type="Pfam" id="PF02366">
    <property type="entry name" value="PMT"/>
    <property type="match status" value="1"/>
</dbReference>
<protein>
    <recommendedName>
        <fullName evidence="12">Protein O-mannosyl-transferase 2</fullName>
        <ecNumber evidence="4">2.4.1.109</ecNumber>
    </recommendedName>
    <alternativeName>
        <fullName evidence="17">Protein twisted</fullName>
    </alternativeName>
</protein>
<keyword evidence="22" id="KW-1185">Reference proteome</keyword>
<feature type="transmembrane region" description="Helical" evidence="19">
    <location>
        <begin position="694"/>
        <end position="713"/>
    </location>
</feature>
<dbReference type="Pfam" id="PF02815">
    <property type="entry name" value="MIR"/>
    <property type="match status" value="1"/>
</dbReference>
<name>A0A7R9M4V8_9ACAR</name>
<evidence type="ECO:0000256" key="14">
    <source>
        <dbReference type="ARBA" id="ARBA00045102"/>
    </source>
</evidence>
<evidence type="ECO:0000256" key="13">
    <source>
        <dbReference type="ARBA" id="ARBA00045085"/>
    </source>
</evidence>
<dbReference type="FunFam" id="2.80.10.50:FF:000026">
    <property type="entry name" value="Blast:Protein O-mannosyl-transferase 2"/>
    <property type="match status" value="1"/>
</dbReference>
<dbReference type="SMART" id="SM00472">
    <property type="entry name" value="MIR"/>
    <property type="match status" value="3"/>
</dbReference>
<evidence type="ECO:0000313" key="21">
    <source>
        <dbReference type="EMBL" id="CAD7653605.1"/>
    </source>
</evidence>
<keyword evidence="10 19" id="KW-1133">Transmembrane helix</keyword>
<feature type="transmembrane region" description="Helical" evidence="19">
    <location>
        <begin position="293"/>
        <end position="324"/>
    </location>
</feature>
<dbReference type="InterPro" id="IPR032421">
    <property type="entry name" value="PMT_4TMC"/>
</dbReference>
<dbReference type="InterPro" id="IPR016093">
    <property type="entry name" value="MIR_motif"/>
</dbReference>
<evidence type="ECO:0000256" key="2">
    <source>
        <dbReference type="ARBA" id="ARBA00004922"/>
    </source>
</evidence>
<evidence type="ECO:0000259" key="20">
    <source>
        <dbReference type="PROSITE" id="PS50919"/>
    </source>
</evidence>
<keyword evidence="11 19" id="KW-0472">Membrane</keyword>
<keyword evidence="7 19" id="KW-0812">Transmembrane</keyword>
<dbReference type="PANTHER" id="PTHR10050">
    <property type="entry name" value="DOLICHYL-PHOSPHATE-MANNOSE--PROTEIN MANNOSYLTRANSFERASE"/>
    <property type="match status" value="1"/>
</dbReference>
<dbReference type="EC" id="2.4.1.109" evidence="4"/>
<dbReference type="GO" id="GO:0004169">
    <property type="term" value="F:dolichyl-phosphate-mannose-protein mannosyltransferase activity"/>
    <property type="evidence" value="ECO:0007669"/>
    <property type="project" value="UniProtKB-EC"/>
</dbReference>
<comment type="function">
    <text evidence="15">Rt/POMT1 and tw/POMT2 function as a protein O-mannosyltransferase in association with each other to generate and maintain normal muscle development.</text>
</comment>
<evidence type="ECO:0000256" key="8">
    <source>
        <dbReference type="ARBA" id="ARBA00022737"/>
    </source>
</evidence>
<evidence type="ECO:0000256" key="17">
    <source>
        <dbReference type="ARBA" id="ARBA00081085"/>
    </source>
</evidence>
<keyword evidence="6" id="KW-0808">Transferase</keyword>
<evidence type="ECO:0000313" key="22">
    <source>
        <dbReference type="Proteomes" id="UP000728032"/>
    </source>
</evidence>
<dbReference type="InterPro" id="IPR036300">
    <property type="entry name" value="MIR_dom_sf"/>
</dbReference>
<gene>
    <name evidence="21" type="ORF">ONB1V03_LOCUS10258</name>
</gene>
<evidence type="ECO:0000256" key="15">
    <source>
        <dbReference type="ARBA" id="ARBA00059310"/>
    </source>
</evidence>
<dbReference type="EMBL" id="CAJPVJ010006854">
    <property type="protein sequence ID" value="CAG2170792.1"/>
    <property type="molecule type" value="Genomic_DNA"/>
</dbReference>
<evidence type="ECO:0000256" key="16">
    <source>
        <dbReference type="ARBA" id="ARBA00062278"/>
    </source>
</evidence>
<feature type="transmembrane region" description="Helical" evidence="19">
    <location>
        <begin position="759"/>
        <end position="778"/>
    </location>
</feature>
<feature type="transmembrane region" description="Helical" evidence="19">
    <location>
        <begin position="655"/>
        <end position="674"/>
    </location>
</feature>
<comment type="catalytic activity">
    <reaction evidence="14">
        <text>a di-trans,poly-cis-dolichyl beta-D-mannosyl phosphate + L-seryl-[protein] = 3-O-(alpha-D-mannosyl)-L-seryl-[protein] + a di-trans,poly-cis-dolichyl phosphate + H(+)</text>
        <dbReference type="Rhea" id="RHEA:17377"/>
        <dbReference type="Rhea" id="RHEA-COMP:9863"/>
        <dbReference type="Rhea" id="RHEA-COMP:13546"/>
        <dbReference type="Rhea" id="RHEA-COMP:19498"/>
        <dbReference type="Rhea" id="RHEA-COMP:19501"/>
        <dbReference type="ChEBI" id="CHEBI:15378"/>
        <dbReference type="ChEBI" id="CHEBI:29999"/>
        <dbReference type="ChEBI" id="CHEBI:57683"/>
        <dbReference type="ChEBI" id="CHEBI:58211"/>
        <dbReference type="ChEBI" id="CHEBI:137321"/>
        <dbReference type="EC" id="2.4.1.109"/>
    </reaction>
</comment>
<dbReference type="PROSITE" id="PS50919">
    <property type="entry name" value="MIR"/>
    <property type="match status" value="3"/>
</dbReference>
<dbReference type="GO" id="GO:0005739">
    <property type="term" value="C:mitochondrion"/>
    <property type="evidence" value="ECO:0007669"/>
    <property type="project" value="InterPro"/>
</dbReference>
<reference evidence="21" key="1">
    <citation type="submission" date="2020-11" db="EMBL/GenBank/DDBJ databases">
        <authorList>
            <person name="Tran Van P."/>
        </authorList>
    </citation>
    <scope>NUCLEOTIDE SEQUENCE</scope>
</reference>
<accession>A0A7R9M4V8</accession>
<dbReference type="OrthoDB" id="5561486at2759"/>
<feature type="transmembrane region" description="Helical" evidence="19">
    <location>
        <begin position="344"/>
        <end position="365"/>
    </location>
</feature>
<dbReference type="InterPro" id="IPR008698">
    <property type="entry name" value="NDUB7"/>
</dbReference>
<organism evidence="21">
    <name type="scientific">Oppiella nova</name>
    <dbReference type="NCBI Taxonomy" id="334625"/>
    <lineage>
        <taxon>Eukaryota</taxon>
        <taxon>Metazoa</taxon>
        <taxon>Ecdysozoa</taxon>
        <taxon>Arthropoda</taxon>
        <taxon>Chelicerata</taxon>
        <taxon>Arachnida</taxon>
        <taxon>Acari</taxon>
        <taxon>Acariformes</taxon>
        <taxon>Sarcoptiformes</taxon>
        <taxon>Oribatida</taxon>
        <taxon>Brachypylina</taxon>
        <taxon>Oppioidea</taxon>
        <taxon>Oppiidae</taxon>
        <taxon>Oppiella</taxon>
    </lineage>
</organism>
<keyword evidence="5" id="KW-0328">Glycosyltransferase</keyword>
<comment type="subcellular location">
    <subcellularLocation>
        <location evidence="1">Endoplasmic reticulum membrane</location>
        <topology evidence="1">Multi-pass membrane protein</topology>
    </subcellularLocation>
</comment>
<keyword evidence="9" id="KW-0256">Endoplasmic reticulum</keyword>
<dbReference type="SUPFAM" id="SSF82109">
    <property type="entry name" value="MIR domain"/>
    <property type="match status" value="1"/>
</dbReference>
<feature type="domain" description="MIR" evidence="20">
    <location>
        <begin position="527"/>
        <end position="583"/>
    </location>
</feature>
<comment type="similarity">
    <text evidence="3">Belongs to the glycosyltransferase 39 family.</text>
</comment>
<feature type="region of interest" description="Disordered" evidence="18">
    <location>
        <begin position="81"/>
        <end position="111"/>
    </location>
</feature>
<evidence type="ECO:0000256" key="1">
    <source>
        <dbReference type="ARBA" id="ARBA00004477"/>
    </source>
</evidence>
<comment type="subunit">
    <text evidence="16">Interacts with Rt/POMT1.</text>
</comment>
<dbReference type="Pfam" id="PF05676">
    <property type="entry name" value="NDUF_B7"/>
    <property type="match status" value="1"/>
</dbReference>
<proteinExistence type="inferred from homology"/>
<feature type="transmembrane region" description="Helical" evidence="19">
    <location>
        <begin position="264"/>
        <end position="281"/>
    </location>
</feature>
<comment type="pathway">
    <text evidence="2">Protein modification; protein glycosylation.</text>
</comment>
<evidence type="ECO:0000256" key="4">
    <source>
        <dbReference type="ARBA" id="ARBA00012839"/>
    </source>
</evidence>
<dbReference type="UniPathway" id="UPA00378"/>